<keyword evidence="8" id="KW-0012">Acyltransferase</keyword>
<protein>
    <recommendedName>
        <fullName evidence="2">RING-type E3 ubiquitin transferase</fullName>
        <ecNumber evidence="2">2.3.2.27</ecNumber>
    </recommendedName>
</protein>
<name>A0A5B7BTL4_DAVIN</name>
<evidence type="ECO:0000259" key="7">
    <source>
        <dbReference type="PROSITE" id="PS50089"/>
    </source>
</evidence>
<organism evidence="8">
    <name type="scientific">Davidia involucrata</name>
    <name type="common">Dove tree</name>
    <dbReference type="NCBI Taxonomy" id="16924"/>
    <lineage>
        <taxon>Eukaryota</taxon>
        <taxon>Viridiplantae</taxon>
        <taxon>Streptophyta</taxon>
        <taxon>Embryophyta</taxon>
        <taxon>Tracheophyta</taxon>
        <taxon>Spermatophyta</taxon>
        <taxon>Magnoliopsida</taxon>
        <taxon>eudicotyledons</taxon>
        <taxon>Gunneridae</taxon>
        <taxon>Pentapetalae</taxon>
        <taxon>asterids</taxon>
        <taxon>Cornales</taxon>
        <taxon>Nyssaceae</taxon>
        <taxon>Davidia</taxon>
    </lineage>
</organism>
<dbReference type="PANTHER" id="PTHR15710">
    <property type="entry name" value="E3 UBIQUITIN-PROTEIN LIGASE PRAJA"/>
    <property type="match status" value="1"/>
</dbReference>
<keyword evidence="3" id="KW-0479">Metal-binding</keyword>
<reference evidence="8" key="1">
    <citation type="submission" date="2019-08" db="EMBL/GenBank/DDBJ databases">
        <title>Reference gene set and small RNA set construction with multiple tissues from Davidia involucrata Baill.</title>
        <authorList>
            <person name="Yang H."/>
            <person name="Zhou C."/>
            <person name="Li G."/>
            <person name="Wang J."/>
            <person name="Gao P."/>
            <person name="Wang M."/>
            <person name="Wang R."/>
            <person name="Zhao Y."/>
        </authorList>
    </citation>
    <scope>NUCLEOTIDE SEQUENCE</scope>
    <source>
        <tissue evidence="8">Mixed with DoveR01_LX</tissue>
    </source>
</reference>
<accession>A0A5B7BTL4</accession>
<dbReference type="EMBL" id="GHES01041215">
    <property type="protein sequence ID" value="MPA71774.1"/>
    <property type="molecule type" value="Transcribed_RNA"/>
</dbReference>
<proteinExistence type="predicted"/>
<dbReference type="InterPro" id="IPR001841">
    <property type="entry name" value="Znf_RING"/>
</dbReference>
<sequence>MTSTVGHTFSTWQENEIIPSHLREQYEGFFIEIRVCNTLEQPNNNLSIQNSFRRSFGITRQQFLDKEDLEILLFAHLYNAYLPEDIEQAVINQVFNFGSSMMSDAGNADRKVLPIVVDVRIRTLQQPDEDENEDEAIDRANRESMEVSAFRPVPATQSSIQALEKMTLLDDSCSLKECAICLEMLSVGLEFIRMPCSHIYHGDCIVRWLERSNLCPLCRFAMPC</sequence>
<dbReference type="FunFam" id="3.30.40.10:FF:000781">
    <property type="entry name" value="Uncharacterized protein"/>
    <property type="match status" value="1"/>
</dbReference>
<dbReference type="GO" id="GO:0061630">
    <property type="term" value="F:ubiquitin protein ligase activity"/>
    <property type="evidence" value="ECO:0007669"/>
    <property type="project" value="UniProtKB-EC"/>
</dbReference>
<keyword evidence="5" id="KW-0862">Zinc</keyword>
<dbReference type="PROSITE" id="PS50089">
    <property type="entry name" value="ZF_RING_2"/>
    <property type="match status" value="1"/>
</dbReference>
<dbReference type="PANTHER" id="PTHR15710:SF196">
    <property type="entry name" value="F6A14.12 PROTEIN-RELATED"/>
    <property type="match status" value="1"/>
</dbReference>
<gene>
    <name evidence="8" type="ORF">Din_041215</name>
</gene>
<dbReference type="GO" id="GO:0005737">
    <property type="term" value="C:cytoplasm"/>
    <property type="evidence" value="ECO:0007669"/>
    <property type="project" value="TreeGrafter"/>
</dbReference>
<comment type="catalytic activity">
    <reaction evidence="1">
        <text>S-ubiquitinyl-[E2 ubiquitin-conjugating enzyme]-L-cysteine + [acceptor protein]-L-lysine = [E2 ubiquitin-conjugating enzyme]-L-cysteine + N(6)-ubiquitinyl-[acceptor protein]-L-lysine.</text>
        <dbReference type="EC" id="2.3.2.27"/>
    </reaction>
</comment>
<evidence type="ECO:0000256" key="1">
    <source>
        <dbReference type="ARBA" id="ARBA00000900"/>
    </source>
</evidence>
<evidence type="ECO:0000256" key="5">
    <source>
        <dbReference type="ARBA" id="ARBA00022833"/>
    </source>
</evidence>
<evidence type="ECO:0000256" key="2">
    <source>
        <dbReference type="ARBA" id="ARBA00012483"/>
    </source>
</evidence>
<dbReference type="AlphaFoldDB" id="A0A5B7BTL4"/>
<evidence type="ECO:0000256" key="3">
    <source>
        <dbReference type="ARBA" id="ARBA00022723"/>
    </source>
</evidence>
<dbReference type="SUPFAM" id="SSF57850">
    <property type="entry name" value="RING/U-box"/>
    <property type="match status" value="1"/>
</dbReference>
<dbReference type="EC" id="2.3.2.27" evidence="2"/>
<evidence type="ECO:0000313" key="8">
    <source>
        <dbReference type="EMBL" id="MPA71774.1"/>
    </source>
</evidence>
<dbReference type="SMART" id="SM00184">
    <property type="entry name" value="RING"/>
    <property type="match status" value="1"/>
</dbReference>
<keyword evidence="8" id="KW-0808">Transferase</keyword>
<evidence type="ECO:0000256" key="6">
    <source>
        <dbReference type="PROSITE-ProRule" id="PRU00175"/>
    </source>
</evidence>
<dbReference type="InterPro" id="IPR013083">
    <property type="entry name" value="Znf_RING/FYVE/PHD"/>
</dbReference>
<dbReference type="GO" id="GO:0008270">
    <property type="term" value="F:zinc ion binding"/>
    <property type="evidence" value="ECO:0007669"/>
    <property type="project" value="UniProtKB-KW"/>
</dbReference>
<dbReference type="Gene3D" id="3.30.40.10">
    <property type="entry name" value="Zinc/RING finger domain, C3HC4 (zinc finger)"/>
    <property type="match status" value="1"/>
</dbReference>
<feature type="domain" description="RING-type" evidence="7">
    <location>
        <begin position="178"/>
        <end position="219"/>
    </location>
</feature>
<keyword evidence="4 6" id="KW-0863">Zinc-finger</keyword>
<dbReference type="GO" id="GO:0016567">
    <property type="term" value="P:protein ubiquitination"/>
    <property type="evidence" value="ECO:0007669"/>
    <property type="project" value="TreeGrafter"/>
</dbReference>
<evidence type="ECO:0000256" key="4">
    <source>
        <dbReference type="ARBA" id="ARBA00022771"/>
    </source>
</evidence>
<dbReference type="Pfam" id="PF13639">
    <property type="entry name" value="zf-RING_2"/>
    <property type="match status" value="1"/>
</dbReference>